<proteinExistence type="predicted"/>
<feature type="compositionally biased region" description="Basic and acidic residues" evidence="1">
    <location>
        <begin position="72"/>
        <end position="84"/>
    </location>
</feature>
<dbReference type="Proteomes" id="UP000001542">
    <property type="component" value="Unassembled WGS sequence"/>
</dbReference>
<evidence type="ECO:0000256" key="1">
    <source>
        <dbReference type="SAM" id="MobiDB-lite"/>
    </source>
</evidence>
<feature type="region of interest" description="Disordered" evidence="1">
    <location>
        <begin position="381"/>
        <end position="412"/>
    </location>
</feature>
<dbReference type="RefSeq" id="XP_001322129.1">
    <property type="nucleotide sequence ID" value="XM_001322094.1"/>
</dbReference>
<dbReference type="AlphaFoldDB" id="A2EBU4"/>
<dbReference type="SMR" id="A2EBU4"/>
<keyword evidence="3" id="KW-1185">Reference proteome</keyword>
<organism evidence="2 3">
    <name type="scientific">Trichomonas vaginalis (strain ATCC PRA-98 / G3)</name>
    <dbReference type="NCBI Taxonomy" id="412133"/>
    <lineage>
        <taxon>Eukaryota</taxon>
        <taxon>Metamonada</taxon>
        <taxon>Parabasalia</taxon>
        <taxon>Trichomonadida</taxon>
        <taxon>Trichomonadidae</taxon>
        <taxon>Trichomonas</taxon>
    </lineage>
</organism>
<name>A2EBU4_TRIV3</name>
<dbReference type="VEuPathDB" id="TrichDB:TVAG_374130"/>
<evidence type="ECO:0000313" key="2">
    <source>
        <dbReference type="EMBL" id="EAY09906.1"/>
    </source>
</evidence>
<reference evidence="2" key="1">
    <citation type="submission" date="2006-10" db="EMBL/GenBank/DDBJ databases">
        <authorList>
            <person name="Amadeo P."/>
            <person name="Zhao Q."/>
            <person name="Wortman J."/>
            <person name="Fraser-Liggett C."/>
            <person name="Carlton J."/>
        </authorList>
    </citation>
    <scope>NUCLEOTIDE SEQUENCE</scope>
    <source>
        <strain evidence="2">G3</strain>
    </source>
</reference>
<evidence type="ECO:0000313" key="3">
    <source>
        <dbReference type="Proteomes" id="UP000001542"/>
    </source>
</evidence>
<feature type="region of interest" description="Disordered" evidence="1">
    <location>
        <begin position="21"/>
        <end position="104"/>
    </location>
</feature>
<reference evidence="2" key="2">
    <citation type="journal article" date="2007" name="Science">
        <title>Draft genome sequence of the sexually transmitted pathogen Trichomonas vaginalis.</title>
        <authorList>
            <person name="Carlton J.M."/>
            <person name="Hirt R.P."/>
            <person name="Silva J.C."/>
            <person name="Delcher A.L."/>
            <person name="Schatz M."/>
            <person name="Zhao Q."/>
            <person name="Wortman J.R."/>
            <person name="Bidwell S.L."/>
            <person name="Alsmark U.C.M."/>
            <person name="Besteiro S."/>
            <person name="Sicheritz-Ponten T."/>
            <person name="Noel C.J."/>
            <person name="Dacks J.B."/>
            <person name="Foster P.G."/>
            <person name="Simillion C."/>
            <person name="Van de Peer Y."/>
            <person name="Miranda-Saavedra D."/>
            <person name="Barton G.J."/>
            <person name="Westrop G.D."/>
            <person name="Mueller S."/>
            <person name="Dessi D."/>
            <person name="Fiori P.L."/>
            <person name="Ren Q."/>
            <person name="Paulsen I."/>
            <person name="Zhang H."/>
            <person name="Bastida-Corcuera F.D."/>
            <person name="Simoes-Barbosa A."/>
            <person name="Brown M.T."/>
            <person name="Hayes R.D."/>
            <person name="Mukherjee M."/>
            <person name="Okumura C.Y."/>
            <person name="Schneider R."/>
            <person name="Smith A.J."/>
            <person name="Vanacova S."/>
            <person name="Villalvazo M."/>
            <person name="Haas B.J."/>
            <person name="Pertea M."/>
            <person name="Feldblyum T.V."/>
            <person name="Utterback T.R."/>
            <person name="Shu C.L."/>
            <person name="Osoegawa K."/>
            <person name="de Jong P.J."/>
            <person name="Hrdy I."/>
            <person name="Horvathova L."/>
            <person name="Zubacova Z."/>
            <person name="Dolezal P."/>
            <person name="Malik S.B."/>
            <person name="Logsdon J.M. Jr."/>
            <person name="Henze K."/>
            <person name="Gupta A."/>
            <person name="Wang C.C."/>
            <person name="Dunne R.L."/>
            <person name="Upcroft J.A."/>
            <person name="Upcroft P."/>
            <person name="White O."/>
            <person name="Salzberg S.L."/>
            <person name="Tang P."/>
            <person name="Chiu C.-H."/>
            <person name="Lee Y.-S."/>
            <person name="Embley T.M."/>
            <person name="Coombs G.H."/>
            <person name="Mottram J.C."/>
            <person name="Tachezy J."/>
            <person name="Fraser-Liggett C.M."/>
            <person name="Johnson P.J."/>
        </authorList>
    </citation>
    <scope>NUCLEOTIDE SEQUENCE [LARGE SCALE GENOMIC DNA]</scope>
    <source>
        <strain evidence="2">G3</strain>
    </source>
</reference>
<gene>
    <name evidence="2" type="ORF">TVAG_374130</name>
</gene>
<dbReference type="KEGG" id="tva:4767837"/>
<feature type="compositionally biased region" description="Polar residues" evidence="1">
    <location>
        <begin position="85"/>
        <end position="96"/>
    </location>
</feature>
<dbReference type="VEuPathDB" id="TrichDB:TVAGG3_0464020"/>
<feature type="compositionally biased region" description="Low complexity" evidence="1">
    <location>
        <begin position="59"/>
        <end position="68"/>
    </location>
</feature>
<dbReference type="OrthoDB" id="10659227at2759"/>
<sequence length="446" mass="50637">MSNDGGDFYSLTGVSAALARDIEEKMAGEEEESNQLQNTEENQENKNENEIPPQDNENNETIETSNELELNETAKEENIEKVDKISQNVPSKSSFESPGEIDSGYSVPGFNVVDDLIPEVALNMTLDLNTLTPLETPPKDLEECTKAIQLFHQKGQLPEFHLRQKVLQYLERVKVNALVKLKYSEAKEAQDDIVAITSACIAEDSEAAHAERISHYEEKIAEAEQNLIDANKETEELLKRKQKQSQEKQNQLKQHQADELDDFEQKWNDEDFLRRFAKPSNELMTLRSVERALVGGRDFLGAEEARAKIEYLEQVESETAQGKAEQSMAREQDKLLLKHQRELAAFEELAQREINDIERDGKMKRETIENRLAKLRSSLAELKKRKPLPPLPQSPASAPPESTITPRTTKRYNVYKCAARNPKITIKPLGKIAAKRRSALTKTVKI</sequence>
<accession>A2EBU4</accession>
<dbReference type="PANTHER" id="PTHR47026:SF2">
    <property type="entry name" value="FLAGELLAR ASSOCIATED PROTEIN"/>
    <property type="match status" value="1"/>
</dbReference>
<dbReference type="EMBL" id="DS113348">
    <property type="protein sequence ID" value="EAY09906.1"/>
    <property type="molecule type" value="Genomic_DNA"/>
</dbReference>
<dbReference type="PANTHER" id="PTHR47026">
    <property type="entry name" value="PIGMENTOSA GTPASE REGULATOR-LIKE PROTEIN, PUTATIVE-RELATED"/>
    <property type="match status" value="1"/>
</dbReference>
<protein>
    <submittedName>
        <fullName evidence="2">Uncharacterized protein</fullName>
    </submittedName>
</protein>
<dbReference type="InParanoid" id="A2EBU4"/>
<feature type="region of interest" description="Disordered" evidence="1">
    <location>
        <begin position="239"/>
        <end position="261"/>
    </location>
</feature>